<keyword evidence="1" id="KW-0812">Transmembrane</keyword>
<protein>
    <recommendedName>
        <fullName evidence="5">Copper amine oxidase</fullName>
    </recommendedName>
</protein>
<dbReference type="RefSeq" id="WP_184402234.1">
    <property type="nucleotide sequence ID" value="NZ_JACHHJ010000001.1"/>
</dbReference>
<sequence length="464" mass="51522">MKFKQVFVLAMSLLLLVPSFAMAADHENEEQDGSEHEGEHTDVATPAGDLRAELDYLFSEHAYLAIVVMQKGIDESEDFESTVNALDANTEDLTEAITDVYGEEAGQTFHEMWSDHIGFFVNYVEATAEDDEEGRQEALNHLEQYRDDFSAFLSEATEGDLPEDELAEGLQMHVDDLIEAFDHYVEGDYETAYQSVRDAYIHMFDVSENLSRAITEQFPEDFEHTTVDTPAVELRSELNHVFSEHAALAILTMQKGIDGAEDFDTAAWALDENTADLTAAVESVYGPEAGAAFQEMWDEHIGFFVDYVNATAEDDEQGREEALNHLENYRDDFSAFLSEATEGNLPQEDLANGLQAHVDQLIGAFDAYVEGDFETTYDQVREGIHHMYMPAEGLSAAIVAQFPEDFAGEEMHEDGETMPDEMPQTGMGGAASGDSGTAMIWITLGALLAVTAGFFVRHRLGKEQ</sequence>
<evidence type="ECO:0000256" key="1">
    <source>
        <dbReference type="SAM" id="Phobius"/>
    </source>
</evidence>
<feature type="signal peptide" evidence="2">
    <location>
        <begin position="1"/>
        <end position="23"/>
    </location>
</feature>
<dbReference type="Proteomes" id="UP000568839">
    <property type="component" value="Unassembled WGS sequence"/>
</dbReference>
<keyword evidence="4" id="KW-1185">Reference proteome</keyword>
<dbReference type="AlphaFoldDB" id="A0A841PW97"/>
<keyword evidence="1" id="KW-0472">Membrane</keyword>
<keyword evidence="1" id="KW-1133">Transmembrane helix</keyword>
<evidence type="ECO:0000256" key="2">
    <source>
        <dbReference type="SAM" id="SignalP"/>
    </source>
</evidence>
<feature type="transmembrane region" description="Helical" evidence="1">
    <location>
        <begin position="438"/>
        <end position="456"/>
    </location>
</feature>
<keyword evidence="2" id="KW-0732">Signal</keyword>
<proteinExistence type="predicted"/>
<evidence type="ECO:0000313" key="4">
    <source>
        <dbReference type="Proteomes" id="UP000568839"/>
    </source>
</evidence>
<reference evidence="3 4" key="1">
    <citation type="submission" date="2020-08" db="EMBL/GenBank/DDBJ databases">
        <title>Genomic Encyclopedia of Type Strains, Phase IV (KMG-IV): sequencing the most valuable type-strain genomes for metagenomic binning, comparative biology and taxonomic classification.</title>
        <authorList>
            <person name="Goeker M."/>
        </authorList>
    </citation>
    <scope>NUCLEOTIDE SEQUENCE [LARGE SCALE GENOMIC DNA]</scope>
    <source>
        <strain evidence="3 4">DSM 21769</strain>
    </source>
</reference>
<gene>
    <name evidence="3" type="ORF">HNR44_000161</name>
</gene>
<organism evidence="3 4">
    <name type="scientific">Geomicrobium halophilum</name>
    <dbReference type="NCBI Taxonomy" id="549000"/>
    <lineage>
        <taxon>Bacteria</taxon>
        <taxon>Bacillati</taxon>
        <taxon>Bacillota</taxon>
        <taxon>Bacilli</taxon>
        <taxon>Bacillales</taxon>
        <taxon>Geomicrobium</taxon>
    </lineage>
</organism>
<name>A0A841PW97_9BACL</name>
<comment type="caution">
    <text evidence="3">The sequence shown here is derived from an EMBL/GenBank/DDBJ whole genome shotgun (WGS) entry which is preliminary data.</text>
</comment>
<evidence type="ECO:0008006" key="5">
    <source>
        <dbReference type="Google" id="ProtNLM"/>
    </source>
</evidence>
<dbReference type="EMBL" id="JACHHJ010000001">
    <property type="protein sequence ID" value="MBB6448212.1"/>
    <property type="molecule type" value="Genomic_DNA"/>
</dbReference>
<feature type="chain" id="PRO_5032314718" description="Copper amine oxidase" evidence="2">
    <location>
        <begin position="24"/>
        <end position="464"/>
    </location>
</feature>
<accession>A0A841PW97</accession>
<evidence type="ECO:0000313" key="3">
    <source>
        <dbReference type="EMBL" id="MBB6448212.1"/>
    </source>
</evidence>